<reference evidence="2 3" key="1">
    <citation type="submission" date="2022-09" db="EMBL/GenBank/DDBJ databases">
        <authorList>
            <person name="Palmer J.M."/>
        </authorList>
    </citation>
    <scope>NUCLEOTIDE SEQUENCE [LARGE SCALE GENOMIC DNA]</scope>
    <source>
        <strain evidence="2 3">DSM 7382</strain>
    </source>
</reference>
<evidence type="ECO:0000256" key="1">
    <source>
        <dbReference type="SAM" id="MobiDB-lite"/>
    </source>
</evidence>
<sequence length="485" mass="54470">MPTVAYNLALRAKDVHMSLRLNSKHTLVAGCPSDKPLNMSARVPPSIDVIHQSDVVFCVCATLDGQPVLGKDLKQSALALYLVNFLQLHSEHLGLSNISELYLDDEDGVTKFTVSSCSQLGTEHCDPHLTLVSIRLIFSCRSTREKDGQNQDHIAPINPFTSQAYLPFMTMLGNVFYRFLIHHFIARYPLIFGSCCNKLNAELPLLPSICRSIFDVVDRSQDPAFRRRIRGVMKRLERRYTSSVLAKRSALARYLDSDAEDIHDTPSDSSMTREQLLTRCLLWLLKSRIRGFRFKPLSSLMLKDASHAFDLVSDTPSHITDEDILIPITTDETAFLELDSDDDDALSFSEDISNSQDDLLEHPDDCLSDDDFTLDTGTESDDMLLDWDPEDVREKNDCEMEDESVPSPGPEDSVACDSTEGGLSWSDDIVYDDNDHLEAVIAPPQLEFVTIFGNESGIVHDDGLDLHEDLMLMLEPEEDVLFGFE</sequence>
<evidence type="ECO:0000313" key="2">
    <source>
        <dbReference type="EMBL" id="KAK7682387.1"/>
    </source>
</evidence>
<protein>
    <submittedName>
        <fullName evidence="2">Uncharacterized protein</fullName>
    </submittedName>
</protein>
<dbReference type="EMBL" id="JASBNA010000036">
    <property type="protein sequence ID" value="KAK7682387.1"/>
    <property type="molecule type" value="Genomic_DNA"/>
</dbReference>
<dbReference type="AlphaFoldDB" id="A0AAW0FQM0"/>
<gene>
    <name evidence="2" type="ORF">QCA50_014592</name>
</gene>
<proteinExistence type="predicted"/>
<dbReference type="Proteomes" id="UP001385951">
    <property type="component" value="Unassembled WGS sequence"/>
</dbReference>
<keyword evidence="3" id="KW-1185">Reference proteome</keyword>
<accession>A0AAW0FQM0</accession>
<evidence type="ECO:0000313" key="3">
    <source>
        <dbReference type="Proteomes" id="UP001385951"/>
    </source>
</evidence>
<comment type="caution">
    <text evidence="2">The sequence shown here is derived from an EMBL/GenBank/DDBJ whole genome shotgun (WGS) entry which is preliminary data.</text>
</comment>
<organism evidence="2 3">
    <name type="scientific">Cerrena zonata</name>
    <dbReference type="NCBI Taxonomy" id="2478898"/>
    <lineage>
        <taxon>Eukaryota</taxon>
        <taxon>Fungi</taxon>
        <taxon>Dikarya</taxon>
        <taxon>Basidiomycota</taxon>
        <taxon>Agaricomycotina</taxon>
        <taxon>Agaricomycetes</taxon>
        <taxon>Polyporales</taxon>
        <taxon>Cerrenaceae</taxon>
        <taxon>Cerrena</taxon>
    </lineage>
</organism>
<feature type="region of interest" description="Disordered" evidence="1">
    <location>
        <begin position="396"/>
        <end position="420"/>
    </location>
</feature>
<name>A0AAW0FQM0_9APHY</name>